<gene>
    <name evidence="2" type="ORF">GCM10009836_68190</name>
</gene>
<name>A0ABN2NNA8_9PSEU</name>
<accession>A0ABN2NNA8</accession>
<evidence type="ECO:0008006" key="4">
    <source>
        <dbReference type="Google" id="ProtNLM"/>
    </source>
</evidence>
<evidence type="ECO:0000313" key="2">
    <source>
        <dbReference type="EMBL" id="GAA1877137.1"/>
    </source>
</evidence>
<protein>
    <recommendedName>
        <fullName evidence="4">Recombinase A</fullName>
    </recommendedName>
</protein>
<dbReference type="Proteomes" id="UP001500449">
    <property type="component" value="Unassembled WGS sequence"/>
</dbReference>
<comment type="caution">
    <text evidence="2">The sequence shown here is derived from an EMBL/GenBank/DDBJ whole genome shotgun (WGS) entry which is preliminary data.</text>
</comment>
<sequence>MLPVAAPLVPLLPAGGLRRGTTVSVSGGPGTMSLLFALLAEASAEGAWAGVIGVPGLGAVAAAEAGVRLERLALVPRPGADLVAVAAALLDGLDLVVVAGAARAGVRAADRQRLEARARQRGAVLLALGAWPGADLSLGCSGSRWRGTDRGAGRLRSRCAVVRATGRGTGAAGRETALLLPGPAGAVEVEEATRFAVPVGLPEESTRSAARRPGGPDVGAREGVGATALPASEAAVS</sequence>
<feature type="region of interest" description="Disordered" evidence="1">
    <location>
        <begin position="200"/>
        <end position="237"/>
    </location>
</feature>
<dbReference type="RefSeq" id="WP_344426879.1">
    <property type="nucleotide sequence ID" value="NZ_BAAAQK010000028.1"/>
</dbReference>
<evidence type="ECO:0000256" key="1">
    <source>
        <dbReference type="SAM" id="MobiDB-lite"/>
    </source>
</evidence>
<reference evidence="2 3" key="1">
    <citation type="journal article" date="2019" name="Int. J. Syst. Evol. Microbiol.">
        <title>The Global Catalogue of Microorganisms (GCM) 10K type strain sequencing project: providing services to taxonomists for standard genome sequencing and annotation.</title>
        <authorList>
            <consortium name="The Broad Institute Genomics Platform"/>
            <consortium name="The Broad Institute Genome Sequencing Center for Infectious Disease"/>
            <person name="Wu L."/>
            <person name="Ma J."/>
        </authorList>
    </citation>
    <scope>NUCLEOTIDE SEQUENCE [LARGE SCALE GENOMIC DNA]</scope>
    <source>
        <strain evidence="2 3">JCM 16009</strain>
    </source>
</reference>
<proteinExistence type="predicted"/>
<evidence type="ECO:0000313" key="3">
    <source>
        <dbReference type="Proteomes" id="UP001500449"/>
    </source>
</evidence>
<keyword evidence="3" id="KW-1185">Reference proteome</keyword>
<organism evidence="2 3">
    <name type="scientific">Pseudonocardia ailaonensis</name>
    <dbReference type="NCBI Taxonomy" id="367279"/>
    <lineage>
        <taxon>Bacteria</taxon>
        <taxon>Bacillati</taxon>
        <taxon>Actinomycetota</taxon>
        <taxon>Actinomycetes</taxon>
        <taxon>Pseudonocardiales</taxon>
        <taxon>Pseudonocardiaceae</taxon>
        <taxon>Pseudonocardia</taxon>
    </lineage>
</organism>
<dbReference type="EMBL" id="BAAAQK010000028">
    <property type="protein sequence ID" value="GAA1877137.1"/>
    <property type="molecule type" value="Genomic_DNA"/>
</dbReference>